<dbReference type="SUPFAM" id="SSF52047">
    <property type="entry name" value="RNI-like"/>
    <property type="match status" value="1"/>
</dbReference>
<protein>
    <recommendedName>
        <fullName evidence="3">F-box domain-containing protein</fullName>
    </recommendedName>
</protein>
<accession>A0A077Z3R6</accession>
<dbReference type="Gene3D" id="3.80.10.10">
    <property type="entry name" value="Ribonuclease Inhibitor"/>
    <property type="match status" value="2"/>
</dbReference>
<dbReference type="OrthoDB" id="10365322at2759"/>
<reference evidence="1" key="1">
    <citation type="submission" date="2014-01" db="EMBL/GenBank/DDBJ databases">
        <authorList>
            <person name="Aslett M."/>
        </authorList>
    </citation>
    <scope>NUCLEOTIDE SEQUENCE</scope>
</reference>
<dbReference type="InterPro" id="IPR032675">
    <property type="entry name" value="LRR_dom_sf"/>
</dbReference>
<evidence type="ECO:0000313" key="2">
    <source>
        <dbReference type="Proteomes" id="UP000030665"/>
    </source>
</evidence>
<evidence type="ECO:0000313" key="1">
    <source>
        <dbReference type="EMBL" id="CDW54318.1"/>
    </source>
</evidence>
<dbReference type="AlphaFoldDB" id="A0A077Z3R6"/>
<name>A0A077Z3R6_TRITR</name>
<organism evidence="1 2">
    <name type="scientific">Trichuris trichiura</name>
    <name type="common">Whipworm</name>
    <name type="synonym">Trichocephalus trichiurus</name>
    <dbReference type="NCBI Taxonomy" id="36087"/>
    <lineage>
        <taxon>Eukaryota</taxon>
        <taxon>Metazoa</taxon>
        <taxon>Ecdysozoa</taxon>
        <taxon>Nematoda</taxon>
        <taxon>Enoplea</taxon>
        <taxon>Dorylaimia</taxon>
        <taxon>Trichinellida</taxon>
        <taxon>Trichuridae</taxon>
        <taxon>Trichuris</taxon>
    </lineage>
</organism>
<reference evidence="1" key="2">
    <citation type="submission" date="2014-03" db="EMBL/GenBank/DDBJ databases">
        <title>The whipworm genome and dual-species transcriptomics of an intimate host-pathogen interaction.</title>
        <authorList>
            <person name="Foth B.J."/>
            <person name="Tsai I.J."/>
            <person name="Reid A.J."/>
            <person name="Bancroft A.J."/>
            <person name="Nichol S."/>
            <person name="Tracey A."/>
            <person name="Holroyd N."/>
            <person name="Cotton J.A."/>
            <person name="Stanley E.J."/>
            <person name="Zarowiecki M."/>
            <person name="Liu J.Z."/>
            <person name="Huckvale T."/>
            <person name="Cooper P.J."/>
            <person name="Grencis R.K."/>
            <person name="Berriman M."/>
        </authorList>
    </citation>
    <scope>NUCLEOTIDE SEQUENCE [LARGE SCALE GENOMIC DNA]</scope>
</reference>
<keyword evidence="2" id="KW-1185">Reference proteome</keyword>
<dbReference type="EMBL" id="HG805891">
    <property type="protein sequence ID" value="CDW54318.1"/>
    <property type="molecule type" value="Genomic_DNA"/>
</dbReference>
<sequence>MCYDAWKDERRAARRRQRRSLRIEEPPCPYIQSMPLEVLDEIMKRIDKSAWLSMRSVNSFFRAEITKRFRTLTRVDMAEFLPAMFAIEAEKPVSLILSNLVNVQELTVPGTVLRVLRSSVVEKICQLKKLKKLDMNNCFISSWALRKLTKRLPQIEELCLRNTKFTYRDIDFKNRRESRAVAYLTFIATALDDYSTSYSSFQEISDRVVGKLISWKNLRKLDLRGCVVENSILYRILFELPKLEVILIEDPRTVQRLERELGGQVREQGALTIMQDLNNNGLSELSRRLDNLKTLTLMNWNASDSSVKHIMEKCIFLHELRFKLGYRPPDGSEPYFGSTTLITDYLPHPEHLRVLALYNMQADSNWASFFTRCYCLRELTIEPMLSEADFLDVHVVFKRSTGYNLLKVPPRLFKMFTKWNRNMSPLLASFVICEIQPLYNPYEVNLSVSDTFTMPALPDYSSNLRNMLYSLYKLGSLRVLRLIWKKLNVDLLDAIPDAVLHNIEVLDLWFGFDTPVSNITTLIERLCGRFRWND</sequence>
<proteinExistence type="predicted"/>
<evidence type="ECO:0008006" key="3">
    <source>
        <dbReference type="Google" id="ProtNLM"/>
    </source>
</evidence>
<gene>
    <name evidence="1" type="ORF">TTRE_0000258801</name>
</gene>
<dbReference type="Proteomes" id="UP000030665">
    <property type="component" value="Unassembled WGS sequence"/>
</dbReference>